<evidence type="ECO:0000256" key="1">
    <source>
        <dbReference type="SAM" id="Phobius"/>
    </source>
</evidence>
<dbReference type="Proteomes" id="UP001250932">
    <property type="component" value="Unassembled WGS sequence"/>
</dbReference>
<dbReference type="PANTHER" id="PTHR34309:SF10">
    <property type="entry name" value="SLR1406 PROTEIN"/>
    <property type="match status" value="1"/>
</dbReference>
<comment type="caution">
    <text evidence="2">The sequence shown here is derived from an EMBL/GenBank/DDBJ whole genome shotgun (WGS) entry which is preliminary data.</text>
</comment>
<dbReference type="SUPFAM" id="SSF143744">
    <property type="entry name" value="GlcG-like"/>
    <property type="match status" value="1"/>
</dbReference>
<dbReference type="PANTHER" id="PTHR34309">
    <property type="entry name" value="SLR1406 PROTEIN"/>
    <property type="match status" value="1"/>
</dbReference>
<dbReference type="InterPro" id="IPR052517">
    <property type="entry name" value="GlcG_carb_metab_protein"/>
</dbReference>
<keyword evidence="1" id="KW-0812">Transmembrane</keyword>
<feature type="transmembrane region" description="Helical" evidence="1">
    <location>
        <begin position="6"/>
        <end position="28"/>
    </location>
</feature>
<organism evidence="2 3">
    <name type="scientific">Candidatus Nitronereus thalassa</name>
    <dbReference type="NCBI Taxonomy" id="3020898"/>
    <lineage>
        <taxon>Bacteria</taxon>
        <taxon>Pseudomonadati</taxon>
        <taxon>Nitrospirota</taxon>
        <taxon>Nitrospiria</taxon>
        <taxon>Nitrospirales</taxon>
        <taxon>Nitrospiraceae</taxon>
        <taxon>Candidatus Nitronereus</taxon>
    </lineage>
</organism>
<keyword evidence="1" id="KW-1133">Transmembrane helix</keyword>
<dbReference type="Gene3D" id="3.30.450.150">
    <property type="entry name" value="Haem-degrading domain"/>
    <property type="match status" value="1"/>
</dbReference>
<reference evidence="2 3" key="1">
    <citation type="journal article" date="2023" name="ISME J.">
        <title>Cultivation and genomic characterization of novel and ubiquitous marine nitrite-oxidizing bacteria from the Nitrospirales.</title>
        <authorList>
            <person name="Mueller A.J."/>
            <person name="Daebeler A."/>
            <person name="Herbold C.W."/>
            <person name="Kirkegaard R.H."/>
            <person name="Daims H."/>
        </authorList>
    </citation>
    <scope>NUCLEOTIDE SEQUENCE [LARGE SCALE GENOMIC DNA]</scope>
    <source>
        <strain evidence="2 3">EB</strain>
    </source>
</reference>
<dbReference type="EMBL" id="JAQOUE010000001">
    <property type="protein sequence ID" value="MDT7043092.1"/>
    <property type="molecule type" value="Genomic_DNA"/>
</dbReference>
<keyword evidence="3" id="KW-1185">Reference proteome</keyword>
<dbReference type="RefSeq" id="WP_313833580.1">
    <property type="nucleotide sequence ID" value="NZ_JAQOUE010000001.1"/>
</dbReference>
<evidence type="ECO:0000313" key="2">
    <source>
        <dbReference type="EMBL" id="MDT7043092.1"/>
    </source>
</evidence>
<evidence type="ECO:0000313" key="3">
    <source>
        <dbReference type="Proteomes" id="UP001250932"/>
    </source>
</evidence>
<name>A0ABU3K9K4_9BACT</name>
<dbReference type="InterPro" id="IPR038084">
    <property type="entry name" value="PduO/GlcC-like_sf"/>
</dbReference>
<proteinExistence type="predicted"/>
<protein>
    <submittedName>
        <fullName evidence="2">Heme-binding protein</fullName>
    </submittedName>
</protein>
<gene>
    <name evidence="2" type="ORF">PPG34_12070</name>
</gene>
<dbReference type="InterPro" id="IPR005624">
    <property type="entry name" value="PduO/GlcC-like"/>
</dbReference>
<sequence>MSSTTIYTPILVLAGIMTLGGFMTLAGAEGLPKQSVLPLALAEKAAVAAMEKCASGGYKVSVAVVDLGGNLKVLLRDDGAGPHTVDSSSRKAYTSASLRRPTEHLAQLLTKFPSIEGLRDMNEKILILGGGLPIEIQGEVVGGIGVGGAPGAHLDEGCATAGVQAIGGEMKGVPAP</sequence>
<dbReference type="Pfam" id="PF03928">
    <property type="entry name" value="HbpS-like"/>
    <property type="match status" value="1"/>
</dbReference>
<keyword evidence="1" id="KW-0472">Membrane</keyword>
<accession>A0ABU3K9K4</accession>